<feature type="signal peptide" evidence="2">
    <location>
        <begin position="1"/>
        <end position="18"/>
    </location>
</feature>
<keyword evidence="4" id="KW-1185">Reference proteome</keyword>
<keyword evidence="2" id="KW-0732">Signal</keyword>
<feature type="compositionally biased region" description="Polar residues" evidence="1">
    <location>
        <begin position="81"/>
        <end position="114"/>
    </location>
</feature>
<feature type="region of interest" description="Disordered" evidence="1">
    <location>
        <begin position="80"/>
        <end position="114"/>
    </location>
</feature>
<organism evidence="3 4">
    <name type="scientific">Aspergillus leporis</name>
    <dbReference type="NCBI Taxonomy" id="41062"/>
    <lineage>
        <taxon>Eukaryota</taxon>
        <taxon>Fungi</taxon>
        <taxon>Dikarya</taxon>
        <taxon>Ascomycota</taxon>
        <taxon>Pezizomycotina</taxon>
        <taxon>Eurotiomycetes</taxon>
        <taxon>Eurotiomycetidae</taxon>
        <taxon>Eurotiales</taxon>
        <taxon>Aspergillaceae</taxon>
        <taxon>Aspergillus</taxon>
        <taxon>Aspergillus subgen. Circumdati</taxon>
    </lineage>
</organism>
<accession>A0A5N5X2W1</accession>
<evidence type="ECO:0000313" key="4">
    <source>
        <dbReference type="Proteomes" id="UP000326565"/>
    </source>
</evidence>
<evidence type="ECO:0000256" key="1">
    <source>
        <dbReference type="SAM" id="MobiDB-lite"/>
    </source>
</evidence>
<dbReference type="EMBL" id="ML732220">
    <property type="protein sequence ID" value="KAB8073814.1"/>
    <property type="molecule type" value="Genomic_DNA"/>
</dbReference>
<dbReference type="AlphaFoldDB" id="A0A5N5X2W1"/>
<proteinExistence type="predicted"/>
<sequence>MFLMYRVLVCFSFSLSFSCFHTPNFLYAFDLRAVSVVYVFTNRLKCYKLNRREAHGCLHITICSQMSAYLNCQDTARHSKAQQSTAKHSKAQQSTAKHSKAQQSTATVSNHTIP</sequence>
<dbReference type="PROSITE" id="PS51257">
    <property type="entry name" value="PROKAR_LIPOPROTEIN"/>
    <property type="match status" value="1"/>
</dbReference>
<evidence type="ECO:0000256" key="2">
    <source>
        <dbReference type="SAM" id="SignalP"/>
    </source>
</evidence>
<name>A0A5N5X2W1_9EURO</name>
<gene>
    <name evidence="3" type="ORF">BDV29DRAFT_132724</name>
</gene>
<evidence type="ECO:0000313" key="3">
    <source>
        <dbReference type="EMBL" id="KAB8073814.1"/>
    </source>
</evidence>
<feature type="chain" id="PRO_5024916980" description="Secreted protein" evidence="2">
    <location>
        <begin position="19"/>
        <end position="114"/>
    </location>
</feature>
<dbReference type="OrthoDB" id="10052365at2759"/>
<reference evidence="3 4" key="1">
    <citation type="submission" date="2019-04" db="EMBL/GenBank/DDBJ databases">
        <title>Friends and foes A comparative genomics study of 23 Aspergillus species from section Flavi.</title>
        <authorList>
            <consortium name="DOE Joint Genome Institute"/>
            <person name="Kjaerbolling I."/>
            <person name="Vesth T."/>
            <person name="Frisvad J.C."/>
            <person name="Nybo J.L."/>
            <person name="Theobald S."/>
            <person name="Kildgaard S."/>
            <person name="Isbrandt T."/>
            <person name="Kuo A."/>
            <person name="Sato A."/>
            <person name="Lyhne E.K."/>
            <person name="Kogle M.E."/>
            <person name="Wiebenga A."/>
            <person name="Kun R.S."/>
            <person name="Lubbers R.J."/>
            <person name="Makela M.R."/>
            <person name="Barry K."/>
            <person name="Chovatia M."/>
            <person name="Clum A."/>
            <person name="Daum C."/>
            <person name="Haridas S."/>
            <person name="He G."/>
            <person name="LaButti K."/>
            <person name="Lipzen A."/>
            <person name="Mondo S."/>
            <person name="Riley R."/>
            <person name="Salamov A."/>
            <person name="Simmons B.A."/>
            <person name="Magnuson J.K."/>
            <person name="Henrissat B."/>
            <person name="Mortensen U.H."/>
            <person name="Larsen T.O."/>
            <person name="Devries R.P."/>
            <person name="Grigoriev I.V."/>
            <person name="Machida M."/>
            <person name="Baker S.E."/>
            <person name="Andersen M.R."/>
        </authorList>
    </citation>
    <scope>NUCLEOTIDE SEQUENCE [LARGE SCALE GENOMIC DNA]</scope>
    <source>
        <strain evidence="3 4">CBS 151.66</strain>
    </source>
</reference>
<dbReference type="Proteomes" id="UP000326565">
    <property type="component" value="Unassembled WGS sequence"/>
</dbReference>
<protein>
    <recommendedName>
        <fullName evidence="5">Secreted protein</fullName>
    </recommendedName>
</protein>
<evidence type="ECO:0008006" key="5">
    <source>
        <dbReference type="Google" id="ProtNLM"/>
    </source>
</evidence>